<sequence length="111" mass="12502">MTGRHLSTGTCRKPLYVSSRLSRRVLIRHGVPQGGMISPTLFLIFINELPKGVKAALYADDLVMWCTEEHSTTATYRLQLAADKLAAWTDDWCVKVNLEKSPTTFFTLSQK</sequence>
<organism evidence="2 3">
    <name type="scientific">Littorina saxatilis</name>
    <dbReference type="NCBI Taxonomy" id="31220"/>
    <lineage>
        <taxon>Eukaryota</taxon>
        <taxon>Metazoa</taxon>
        <taxon>Spiralia</taxon>
        <taxon>Lophotrochozoa</taxon>
        <taxon>Mollusca</taxon>
        <taxon>Gastropoda</taxon>
        <taxon>Caenogastropoda</taxon>
        <taxon>Littorinimorpha</taxon>
        <taxon>Littorinoidea</taxon>
        <taxon>Littorinidae</taxon>
        <taxon>Littorina</taxon>
    </lineage>
</organism>
<evidence type="ECO:0000313" key="3">
    <source>
        <dbReference type="Proteomes" id="UP001374579"/>
    </source>
</evidence>
<keyword evidence="3" id="KW-1185">Reference proteome</keyword>
<dbReference type="PROSITE" id="PS50878">
    <property type="entry name" value="RT_POL"/>
    <property type="match status" value="1"/>
</dbReference>
<evidence type="ECO:0000259" key="1">
    <source>
        <dbReference type="PROSITE" id="PS50878"/>
    </source>
</evidence>
<comment type="caution">
    <text evidence="2">The sequence shown here is derived from an EMBL/GenBank/DDBJ whole genome shotgun (WGS) entry which is preliminary data.</text>
</comment>
<proteinExistence type="predicted"/>
<dbReference type="InterPro" id="IPR000477">
    <property type="entry name" value="RT_dom"/>
</dbReference>
<evidence type="ECO:0000313" key="2">
    <source>
        <dbReference type="EMBL" id="KAK7103079.1"/>
    </source>
</evidence>
<accession>A0AAN9BDA8</accession>
<feature type="domain" description="Reverse transcriptase" evidence="1">
    <location>
        <begin position="1"/>
        <end position="111"/>
    </location>
</feature>
<dbReference type="AlphaFoldDB" id="A0AAN9BDA8"/>
<dbReference type="Pfam" id="PF00078">
    <property type="entry name" value="RVT_1"/>
    <property type="match status" value="1"/>
</dbReference>
<gene>
    <name evidence="2" type="ORF">V1264_019752</name>
</gene>
<protein>
    <recommendedName>
        <fullName evidence="1">Reverse transcriptase domain-containing protein</fullName>
    </recommendedName>
</protein>
<dbReference type="Proteomes" id="UP001374579">
    <property type="component" value="Unassembled WGS sequence"/>
</dbReference>
<name>A0AAN9BDA8_9CAEN</name>
<reference evidence="2 3" key="1">
    <citation type="submission" date="2024-02" db="EMBL/GenBank/DDBJ databases">
        <title>Chromosome-scale genome assembly of the rough periwinkle Littorina saxatilis.</title>
        <authorList>
            <person name="De Jode A."/>
            <person name="Faria R."/>
            <person name="Formenti G."/>
            <person name="Sims Y."/>
            <person name="Smith T.P."/>
            <person name="Tracey A."/>
            <person name="Wood J.M.D."/>
            <person name="Zagrodzka Z.B."/>
            <person name="Johannesson K."/>
            <person name="Butlin R.K."/>
            <person name="Leder E.H."/>
        </authorList>
    </citation>
    <scope>NUCLEOTIDE SEQUENCE [LARGE SCALE GENOMIC DNA]</scope>
    <source>
        <strain evidence="2">Snail1</strain>
        <tissue evidence="2">Muscle</tissue>
    </source>
</reference>
<dbReference type="EMBL" id="JBAMIC010000009">
    <property type="protein sequence ID" value="KAK7103079.1"/>
    <property type="molecule type" value="Genomic_DNA"/>
</dbReference>
<dbReference type="SUPFAM" id="SSF56672">
    <property type="entry name" value="DNA/RNA polymerases"/>
    <property type="match status" value="1"/>
</dbReference>
<dbReference type="InterPro" id="IPR043502">
    <property type="entry name" value="DNA/RNA_pol_sf"/>
</dbReference>